<dbReference type="Proteomes" id="UP000254082">
    <property type="component" value="Unassembled WGS sequence"/>
</dbReference>
<dbReference type="PANTHER" id="PTHR22916">
    <property type="entry name" value="GLYCOSYLTRANSFERASE"/>
    <property type="match status" value="1"/>
</dbReference>
<dbReference type="AlphaFoldDB" id="A0A380JF73"/>
<dbReference type="SUPFAM" id="SSF53448">
    <property type="entry name" value="Nucleotide-diphospho-sugar transferases"/>
    <property type="match status" value="1"/>
</dbReference>
<feature type="domain" description="Glycosyltransferase 2-like" evidence="2">
    <location>
        <begin position="7"/>
        <end position="134"/>
    </location>
</feature>
<dbReference type="Gene3D" id="3.90.550.10">
    <property type="entry name" value="Spore Coat Polysaccharide Biosynthesis Protein SpsA, Chain A"/>
    <property type="match status" value="1"/>
</dbReference>
<gene>
    <name evidence="3" type="primary">kfoC</name>
    <name evidence="3" type="ORF">NCTC11391_01090</name>
</gene>
<feature type="coiled-coil region" evidence="1">
    <location>
        <begin position="268"/>
        <end position="295"/>
    </location>
</feature>
<dbReference type="EMBL" id="UHFA01000002">
    <property type="protein sequence ID" value="SUN36047.1"/>
    <property type="molecule type" value="Genomic_DNA"/>
</dbReference>
<organism evidence="3 4">
    <name type="scientific">Streptococcus downei MFe28</name>
    <dbReference type="NCBI Taxonomy" id="764290"/>
    <lineage>
        <taxon>Bacteria</taxon>
        <taxon>Bacillati</taxon>
        <taxon>Bacillota</taxon>
        <taxon>Bacilli</taxon>
        <taxon>Lactobacillales</taxon>
        <taxon>Streptococcaceae</taxon>
        <taxon>Streptococcus</taxon>
    </lineage>
</organism>
<evidence type="ECO:0000256" key="1">
    <source>
        <dbReference type="SAM" id="Coils"/>
    </source>
</evidence>
<evidence type="ECO:0000313" key="3">
    <source>
        <dbReference type="EMBL" id="SUN36047.1"/>
    </source>
</evidence>
<dbReference type="RefSeq" id="WP_115325006.1">
    <property type="nucleotide sequence ID" value="NZ_UHFA01000002.1"/>
</dbReference>
<accession>A0A380JF73</accession>
<keyword evidence="3" id="KW-0808">Transferase</keyword>
<reference evidence="3 4" key="1">
    <citation type="submission" date="2018-06" db="EMBL/GenBank/DDBJ databases">
        <authorList>
            <consortium name="Pathogen Informatics"/>
            <person name="Doyle S."/>
        </authorList>
    </citation>
    <scope>NUCLEOTIDE SEQUENCE [LARGE SCALE GENOMIC DNA]</scope>
    <source>
        <strain evidence="4">NCTC 11391</strain>
    </source>
</reference>
<evidence type="ECO:0000313" key="4">
    <source>
        <dbReference type="Proteomes" id="UP000254082"/>
    </source>
</evidence>
<keyword evidence="1" id="KW-0175">Coiled coil</keyword>
<evidence type="ECO:0000259" key="2">
    <source>
        <dbReference type="Pfam" id="PF00535"/>
    </source>
</evidence>
<dbReference type="Pfam" id="PF00535">
    <property type="entry name" value="Glycos_transf_2"/>
    <property type="match status" value="1"/>
</dbReference>
<dbReference type="PANTHER" id="PTHR22916:SF3">
    <property type="entry name" value="UDP-GLCNAC:BETAGAL BETA-1,3-N-ACETYLGLUCOSAMINYLTRANSFERASE-LIKE PROTEIN 1"/>
    <property type="match status" value="1"/>
</dbReference>
<sequence>MPSMMVSIICTSYNYADFIGTAIESFLAQEFDFPYEIILVDDCSTDKSREIIASYAKSHPDLIRVFLNEKNKGITRTWIDICKEARGKYIARCDADDYWIDSKKLQKQVDLLEANPDSKWCNTSFNIVDENNQVTAEDVFKNGPIAYANTYEKMLATKGMTLPSSWLVETDLMQTINDNIDKQAVDDTFNVQLELFEKTSLSFLPEPTVAYRMTSNSDSRPQSEEKMIHRIDGLLKTQLDYLKKYPDQDMAEMTDILVRQDAKQEKRIYYLSREIHQQRDEIAQLNEEVQNTHSLLNQEVNSSLKAHKLLEEEQAEKSYWQSEYQKVIHSKRWTIPTKIINFFRRK</sequence>
<proteinExistence type="predicted"/>
<dbReference type="GO" id="GO:0016758">
    <property type="term" value="F:hexosyltransferase activity"/>
    <property type="evidence" value="ECO:0007669"/>
    <property type="project" value="UniProtKB-ARBA"/>
</dbReference>
<dbReference type="InterPro" id="IPR001173">
    <property type="entry name" value="Glyco_trans_2-like"/>
</dbReference>
<keyword evidence="4" id="KW-1185">Reference proteome</keyword>
<dbReference type="OrthoDB" id="199095at2"/>
<dbReference type="InterPro" id="IPR029044">
    <property type="entry name" value="Nucleotide-diphossugar_trans"/>
</dbReference>
<protein>
    <submittedName>
        <fullName evidence="3">Glycosyltransferase</fullName>
    </submittedName>
</protein>
<name>A0A380JF73_STRDO</name>